<evidence type="ECO:0000256" key="7">
    <source>
        <dbReference type="ARBA" id="ARBA00023033"/>
    </source>
</evidence>
<keyword evidence="5 8" id="KW-0560">Oxidoreductase</keyword>
<sequence>MYSFFTSVTNRHFSKRENSISINQKKRNKMLLNQLRFVRGHLHFKGWRCFSLEQVRYQISPQPQLNECPKVESTTPLKNEAEGRTDKEVLNEIFPAPKVVPMVLTTNKEPVVLSFDDVPGPKTLKYLSSIRQYLSDIGTQITASMLTVGLDIGTFINSRKSFKTLSVLFDEYGPVVRFVSPVGGDIVLVNHPAHIEKVYNMEGDYPVRSTLDSLDKYRTEHRNQFYGGLYTLQGEEWSRQRERIYEPMHKAVDLHLHGLNDVCDNFIKKVYTIRNHQDEVAKDLYTELHKWAFDCLGLIVFSKKFTMLETELVYSQCDMSWLYHCLQKATEAIIKCESGLQMWKIFTTPAWHSLVKYCDSLDSLIGKHVMEAEQTSILRGNPNEKNKNSLINSMLTGEQKMSAEDIATVIMDILLIGVNTITSSTSFLMYHLAKYQMAQKTLYDEVRTLHIDLSDVSYIKAKTPYLQACIKENLRLVPPIPILTRILPRNIILDRYNIPRGTLIIMSTQDAALKESNYDDATKFKPERWLKGDSKYYHAFASIPFGYGARKCLGQNIAETMMTLLTVKTMQKFKLEYHYGDIHPTRTFIAKPNKPLKVRFIDRM</sequence>
<dbReference type="EMBL" id="OU963909">
    <property type="protein sequence ID" value="CAH2983054.1"/>
    <property type="molecule type" value="Genomic_DNA"/>
</dbReference>
<dbReference type="InterPro" id="IPR017972">
    <property type="entry name" value="Cyt_P450_CS"/>
</dbReference>
<evidence type="ECO:0000256" key="3">
    <source>
        <dbReference type="ARBA" id="ARBA00022617"/>
    </source>
</evidence>
<protein>
    <recommendedName>
        <fullName evidence="11">CYP339A1</fullName>
    </recommendedName>
</protein>
<dbReference type="InterPro" id="IPR002401">
    <property type="entry name" value="Cyt_P450_E_grp-I"/>
</dbReference>
<proteinExistence type="inferred from homology"/>
<dbReference type="Proteomes" id="UP001153292">
    <property type="component" value="Chromosome 16"/>
</dbReference>
<evidence type="ECO:0008006" key="11">
    <source>
        <dbReference type="Google" id="ProtNLM"/>
    </source>
</evidence>
<keyword evidence="6 8" id="KW-0408">Iron</keyword>
<dbReference type="PANTHER" id="PTHR24279">
    <property type="entry name" value="CYTOCHROME P450"/>
    <property type="match status" value="1"/>
</dbReference>
<evidence type="ECO:0000256" key="8">
    <source>
        <dbReference type="RuleBase" id="RU000461"/>
    </source>
</evidence>
<evidence type="ECO:0000256" key="2">
    <source>
        <dbReference type="ARBA" id="ARBA00010617"/>
    </source>
</evidence>
<evidence type="ECO:0000256" key="4">
    <source>
        <dbReference type="ARBA" id="ARBA00022723"/>
    </source>
</evidence>
<evidence type="ECO:0000313" key="10">
    <source>
        <dbReference type="Proteomes" id="UP001153292"/>
    </source>
</evidence>
<comment type="cofactor">
    <cofactor evidence="1">
        <name>heme</name>
        <dbReference type="ChEBI" id="CHEBI:30413"/>
    </cofactor>
</comment>
<dbReference type="PRINTS" id="PR00463">
    <property type="entry name" value="EP450I"/>
</dbReference>
<keyword evidence="7 8" id="KW-0503">Monooxygenase</keyword>
<dbReference type="PROSITE" id="PS00086">
    <property type="entry name" value="CYTOCHROME_P450"/>
    <property type="match status" value="1"/>
</dbReference>
<dbReference type="Gene3D" id="1.10.630.10">
    <property type="entry name" value="Cytochrome P450"/>
    <property type="match status" value="1"/>
</dbReference>
<dbReference type="SUPFAM" id="SSF48264">
    <property type="entry name" value="Cytochrome P450"/>
    <property type="match status" value="1"/>
</dbReference>
<comment type="similarity">
    <text evidence="2 8">Belongs to the cytochrome P450 family.</text>
</comment>
<dbReference type="PRINTS" id="PR00385">
    <property type="entry name" value="P450"/>
</dbReference>
<evidence type="ECO:0000256" key="5">
    <source>
        <dbReference type="ARBA" id="ARBA00023002"/>
    </source>
</evidence>
<organism evidence="9 10">
    <name type="scientific">Chilo suppressalis</name>
    <name type="common">Asiatic rice borer moth</name>
    <dbReference type="NCBI Taxonomy" id="168631"/>
    <lineage>
        <taxon>Eukaryota</taxon>
        <taxon>Metazoa</taxon>
        <taxon>Ecdysozoa</taxon>
        <taxon>Arthropoda</taxon>
        <taxon>Hexapoda</taxon>
        <taxon>Insecta</taxon>
        <taxon>Pterygota</taxon>
        <taxon>Neoptera</taxon>
        <taxon>Endopterygota</taxon>
        <taxon>Lepidoptera</taxon>
        <taxon>Glossata</taxon>
        <taxon>Ditrysia</taxon>
        <taxon>Pyraloidea</taxon>
        <taxon>Crambidae</taxon>
        <taxon>Crambinae</taxon>
        <taxon>Chilo</taxon>
    </lineage>
</organism>
<keyword evidence="4 8" id="KW-0479">Metal-binding</keyword>
<accession>A0ABN8L2L9</accession>
<evidence type="ECO:0000256" key="6">
    <source>
        <dbReference type="ARBA" id="ARBA00023004"/>
    </source>
</evidence>
<dbReference type="Pfam" id="PF00067">
    <property type="entry name" value="p450"/>
    <property type="match status" value="1"/>
</dbReference>
<dbReference type="CDD" id="cd11054">
    <property type="entry name" value="CYP24A1-like"/>
    <property type="match status" value="1"/>
</dbReference>
<gene>
    <name evidence="9" type="ORF">CHILSU_LOCUS3405</name>
</gene>
<dbReference type="InterPro" id="IPR050479">
    <property type="entry name" value="CYP11_CYP27_families"/>
</dbReference>
<dbReference type="PANTHER" id="PTHR24279:SF120">
    <property type="entry name" value="CYTOCHROME P450"/>
    <property type="match status" value="1"/>
</dbReference>
<evidence type="ECO:0000256" key="1">
    <source>
        <dbReference type="ARBA" id="ARBA00001971"/>
    </source>
</evidence>
<name>A0ABN8L2L9_CHISP</name>
<keyword evidence="3 8" id="KW-0349">Heme</keyword>
<keyword evidence="10" id="KW-1185">Reference proteome</keyword>
<dbReference type="InterPro" id="IPR001128">
    <property type="entry name" value="Cyt_P450"/>
</dbReference>
<reference evidence="9" key="1">
    <citation type="submission" date="2021-12" db="EMBL/GenBank/DDBJ databases">
        <authorList>
            <person name="King R."/>
        </authorList>
    </citation>
    <scope>NUCLEOTIDE SEQUENCE</scope>
</reference>
<evidence type="ECO:0000313" key="9">
    <source>
        <dbReference type="EMBL" id="CAH2983054.1"/>
    </source>
</evidence>
<dbReference type="InterPro" id="IPR036396">
    <property type="entry name" value="Cyt_P450_sf"/>
</dbReference>